<accession>A0A7T7XKZ0</accession>
<reference evidence="12" key="1">
    <citation type="submission" date="2021-01" db="EMBL/GenBank/DDBJ databases">
        <title>Description of Breznakiella homolactica.</title>
        <authorList>
            <person name="Song Y."/>
            <person name="Brune A."/>
        </authorList>
    </citation>
    <scope>NUCLEOTIDE SEQUENCE</scope>
    <source>
        <strain evidence="12">RmG30</strain>
    </source>
</reference>
<keyword evidence="3" id="KW-0285">Flavoprotein</keyword>
<dbReference type="UniPathway" id="UPA00277">
    <property type="reaction ID" value="UER00407"/>
</dbReference>
<gene>
    <name evidence="12" type="ORF">JFL75_14770</name>
</gene>
<name>A0A7T7XKZ0_9SPIR</name>
<evidence type="ECO:0000256" key="2">
    <source>
        <dbReference type="ARBA" id="ARBA00012393"/>
    </source>
</evidence>
<evidence type="ECO:0000256" key="10">
    <source>
        <dbReference type="ARBA" id="ARBA00049494"/>
    </source>
</evidence>
<organism evidence="12 13">
    <name type="scientific">Breznakiella homolactica</name>
    <dbReference type="NCBI Taxonomy" id="2798577"/>
    <lineage>
        <taxon>Bacteria</taxon>
        <taxon>Pseudomonadati</taxon>
        <taxon>Spirochaetota</taxon>
        <taxon>Spirochaetia</taxon>
        <taxon>Spirochaetales</taxon>
        <taxon>Breznakiellaceae</taxon>
        <taxon>Breznakiella</taxon>
    </lineage>
</organism>
<protein>
    <recommendedName>
        <fullName evidence="2">FAD synthase</fullName>
        <ecNumber evidence="2">2.7.7.2</ecNumber>
    </recommendedName>
</protein>
<dbReference type="InterPro" id="IPR015864">
    <property type="entry name" value="FAD_synthase"/>
</dbReference>
<keyword evidence="6" id="KW-0548">Nucleotidyltransferase</keyword>
<keyword evidence="8" id="KW-0274">FAD</keyword>
<dbReference type="GO" id="GO:0005524">
    <property type="term" value="F:ATP binding"/>
    <property type="evidence" value="ECO:0007669"/>
    <property type="project" value="UniProtKB-KW"/>
</dbReference>
<dbReference type="Pfam" id="PF06574">
    <property type="entry name" value="FAD_syn"/>
    <property type="match status" value="1"/>
</dbReference>
<comment type="catalytic activity">
    <reaction evidence="10">
        <text>FMN + ATP + H(+) = FAD + diphosphate</text>
        <dbReference type="Rhea" id="RHEA:17237"/>
        <dbReference type="ChEBI" id="CHEBI:15378"/>
        <dbReference type="ChEBI" id="CHEBI:30616"/>
        <dbReference type="ChEBI" id="CHEBI:33019"/>
        <dbReference type="ChEBI" id="CHEBI:57692"/>
        <dbReference type="ChEBI" id="CHEBI:58210"/>
        <dbReference type="EC" id="2.7.7.2"/>
    </reaction>
</comment>
<evidence type="ECO:0000256" key="4">
    <source>
        <dbReference type="ARBA" id="ARBA00022643"/>
    </source>
</evidence>
<dbReference type="CDD" id="cd02064">
    <property type="entry name" value="FAD_synthetase_N"/>
    <property type="match status" value="1"/>
</dbReference>
<proteinExistence type="predicted"/>
<evidence type="ECO:0000256" key="6">
    <source>
        <dbReference type="ARBA" id="ARBA00022695"/>
    </source>
</evidence>
<keyword evidence="5" id="KW-0808">Transferase</keyword>
<evidence type="ECO:0000256" key="8">
    <source>
        <dbReference type="ARBA" id="ARBA00022827"/>
    </source>
</evidence>
<evidence type="ECO:0000256" key="7">
    <source>
        <dbReference type="ARBA" id="ARBA00022741"/>
    </source>
</evidence>
<dbReference type="KEGG" id="bhc:JFL75_14770"/>
<comment type="pathway">
    <text evidence="1">Cofactor biosynthesis; FAD biosynthesis; FAD from FMN: step 1/1.</text>
</comment>
<keyword evidence="9" id="KW-0067">ATP-binding</keyword>
<evidence type="ECO:0000256" key="3">
    <source>
        <dbReference type="ARBA" id="ARBA00022630"/>
    </source>
</evidence>
<evidence type="ECO:0000313" key="13">
    <source>
        <dbReference type="Proteomes" id="UP000595917"/>
    </source>
</evidence>
<keyword evidence="4" id="KW-0288">FMN</keyword>
<dbReference type="EMBL" id="CP067089">
    <property type="protein sequence ID" value="QQO08187.1"/>
    <property type="molecule type" value="Genomic_DNA"/>
</dbReference>
<dbReference type="GO" id="GO:0006747">
    <property type="term" value="P:FAD biosynthetic process"/>
    <property type="evidence" value="ECO:0007669"/>
    <property type="project" value="UniProtKB-UniPathway"/>
</dbReference>
<keyword evidence="13" id="KW-1185">Reference proteome</keyword>
<dbReference type="InterPro" id="IPR014729">
    <property type="entry name" value="Rossmann-like_a/b/a_fold"/>
</dbReference>
<dbReference type="EC" id="2.7.7.2" evidence="2"/>
<dbReference type="SUPFAM" id="SSF52374">
    <property type="entry name" value="Nucleotidylyl transferase"/>
    <property type="match status" value="1"/>
</dbReference>
<dbReference type="AlphaFoldDB" id="A0A7T7XKZ0"/>
<evidence type="ECO:0000256" key="5">
    <source>
        <dbReference type="ARBA" id="ARBA00022679"/>
    </source>
</evidence>
<dbReference type="GO" id="GO:0003919">
    <property type="term" value="F:FMN adenylyltransferase activity"/>
    <property type="evidence" value="ECO:0007669"/>
    <property type="project" value="UniProtKB-EC"/>
</dbReference>
<dbReference type="Gene3D" id="3.40.50.620">
    <property type="entry name" value="HUPs"/>
    <property type="match status" value="1"/>
</dbReference>
<keyword evidence="7" id="KW-0547">Nucleotide-binding</keyword>
<sequence length="264" mass="28422">MRVSNWSDFILSPGPADGAAMTVGVFDGIHIGHRELIRRVLRDGAPYESTVITFLQNPKAVLRPETFAGYICSLEQKLDILESLGVAHTVLIDFSRNFSKLSGKEFIDFLKNRGNLRYLVIGSNFRCGHGLETDAARIREMNAPEGIFTDVVSPILQDGIPVSSSRIRAAISAGDLVEAAALLGRNFKLDLSGLSITPGPGGIYFNAAAADRITPPNGRYPVSIHTDNSAEGTVDTAVVQNGQIMVPDIPNARSIEFLISSQGV</sequence>
<evidence type="ECO:0000256" key="9">
    <source>
        <dbReference type="ARBA" id="ARBA00022840"/>
    </source>
</evidence>
<dbReference type="GO" id="GO:0009231">
    <property type="term" value="P:riboflavin biosynthetic process"/>
    <property type="evidence" value="ECO:0007669"/>
    <property type="project" value="InterPro"/>
</dbReference>
<dbReference type="Proteomes" id="UP000595917">
    <property type="component" value="Chromosome"/>
</dbReference>
<dbReference type="RefSeq" id="WP_215625493.1">
    <property type="nucleotide sequence ID" value="NZ_CP067089.2"/>
</dbReference>
<feature type="domain" description="FAD synthetase" evidence="11">
    <location>
        <begin position="17"/>
        <end position="166"/>
    </location>
</feature>
<evidence type="ECO:0000313" key="12">
    <source>
        <dbReference type="EMBL" id="QQO08187.1"/>
    </source>
</evidence>
<evidence type="ECO:0000256" key="1">
    <source>
        <dbReference type="ARBA" id="ARBA00004726"/>
    </source>
</evidence>
<evidence type="ECO:0000259" key="11">
    <source>
        <dbReference type="Pfam" id="PF06574"/>
    </source>
</evidence>